<dbReference type="InterPro" id="IPR010982">
    <property type="entry name" value="Lambda_DNA-bd_dom_sf"/>
</dbReference>
<dbReference type="Gene3D" id="1.10.443.10">
    <property type="entry name" value="Intergrase catalytic core"/>
    <property type="match status" value="1"/>
</dbReference>
<protein>
    <submittedName>
        <fullName evidence="7">Integrase</fullName>
    </submittedName>
</protein>
<dbReference type="Gene3D" id="1.10.260.40">
    <property type="entry name" value="lambda repressor-like DNA-binding domains"/>
    <property type="match status" value="1"/>
</dbReference>
<dbReference type="PANTHER" id="PTHR30629:SF2">
    <property type="entry name" value="PROPHAGE INTEGRASE INTS-RELATED"/>
    <property type="match status" value="1"/>
</dbReference>
<evidence type="ECO:0000256" key="1">
    <source>
        <dbReference type="ARBA" id="ARBA00008857"/>
    </source>
</evidence>
<dbReference type="RefSeq" id="WP_202893218.1">
    <property type="nucleotide sequence ID" value="NZ_JACHMY010000001.1"/>
</dbReference>
<dbReference type="Gene3D" id="1.10.150.130">
    <property type="match status" value="1"/>
</dbReference>
<dbReference type="PANTHER" id="PTHR30629">
    <property type="entry name" value="PROPHAGE INTEGRASE"/>
    <property type="match status" value="1"/>
</dbReference>
<dbReference type="GO" id="GO:0006310">
    <property type="term" value="P:DNA recombination"/>
    <property type="evidence" value="ECO:0007669"/>
    <property type="project" value="UniProtKB-KW"/>
</dbReference>
<dbReference type="Proteomes" id="UP000549971">
    <property type="component" value="Unassembled WGS sequence"/>
</dbReference>
<feature type="domain" description="HTH cro/C1-type" evidence="5">
    <location>
        <begin position="337"/>
        <end position="391"/>
    </location>
</feature>
<dbReference type="InterPro" id="IPR002104">
    <property type="entry name" value="Integrase_catalytic"/>
</dbReference>
<comment type="similarity">
    <text evidence="1">Belongs to the 'phage' integrase family.</text>
</comment>
<gene>
    <name evidence="7" type="ORF">HDA39_007231</name>
</gene>
<evidence type="ECO:0000256" key="4">
    <source>
        <dbReference type="ARBA" id="ARBA00023172"/>
    </source>
</evidence>
<dbReference type="EMBL" id="JACHMY010000001">
    <property type="protein sequence ID" value="MBB5840497.1"/>
    <property type="molecule type" value="Genomic_DNA"/>
</dbReference>
<dbReference type="GO" id="GO:0003677">
    <property type="term" value="F:DNA binding"/>
    <property type="evidence" value="ECO:0007669"/>
    <property type="project" value="UniProtKB-KW"/>
</dbReference>
<organism evidence="7 8">
    <name type="scientific">Kribbella italica</name>
    <dbReference type="NCBI Taxonomy" id="1540520"/>
    <lineage>
        <taxon>Bacteria</taxon>
        <taxon>Bacillati</taxon>
        <taxon>Actinomycetota</taxon>
        <taxon>Actinomycetes</taxon>
        <taxon>Propionibacteriales</taxon>
        <taxon>Kribbellaceae</taxon>
        <taxon>Kribbella</taxon>
    </lineage>
</organism>
<dbReference type="PROSITE" id="PS51898">
    <property type="entry name" value="TYR_RECOMBINASE"/>
    <property type="match status" value="1"/>
</dbReference>
<proteinExistence type="inferred from homology"/>
<accession>A0A7W9MYK5</accession>
<dbReference type="InterPro" id="IPR013762">
    <property type="entry name" value="Integrase-like_cat_sf"/>
</dbReference>
<dbReference type="InterPro" id="IPR010998">
    <property type="entry name" value="Integrase_recombinase_N"/>
</dbReference>
<dbReference type="GO" id="GO:0015074">
    <property type="term" value="P:DNA integration"/>
    <property type="evidence" value="ECO:0007669"/>
    <property type="project" value="UniProtKB-KW"/>
</dbReference>
<evidence type="ECO:0000259" key="6">
    <source>
        <dbReference type="PROSITE" id="PS51898"/>
    </source>
</evidence>
<reference evidence="7 8" key="1">
    <citation type="submission" date="2020-08" db="EMBL/GenBank/DDBJ databases">
        <title>Sequencing the genomes of 1000 actinobacteria strains.</title>
        <authorList>
            <person name="Klenk H.-P."/>
        </authorList>
    </citation>
    <scope>NUCLEOTIDE SEQUENCE [LARGE SCALE GENOMIC DNA]</scope>
    <source>
        <strain evidence="7 8">DSM 28967</strain>
    </source>
</reference>
<dbReference type="SUPFAM" id="SSF56349">
    <property type="entry name" value="DNA breaking-rejoining enzymes"/>
    <property type="match status" value="2"/>
</dbReference>
<evidence type="ECO:0000259" key="5">
    <source>
        <dbReference type="PROSITE" id="PS50943"/>
    </source>
</evidence>
<evidence type="ECO:0000256" key="2">
    <source>
        <dbReference type="ARBA" id="ARBA00022908"/>
    </source>
</evidence>
<dbReference type="Pfam" id="PF13560">
    <property type="entry name" value="HTH_31"/>
    <property type="match status" value="1"/>
</dbReference>
<keyword evidence="4" id="KW-0233">DNA recombination</keyword>
<dbReference type="InterPro" id="IPR011010">
    <property type="entry name" value="DNA_brk_join_enz"/>
</dbReference>
<name>A0A7W9MYK5_9ACTN</name>
<dbReference type="SMART" id="SM00530">
    <property type="entry name" value="HTH_XRE"/>
    <property type="match status" value="1"/>
</dbReference>
<evidence type="ECO:0000313" key="8">
    <source>
        <dbReference type="Proteomes" id="UP000549971"/>
    </source>
</evidence>
<dbReference type="InterPro" id="IPR050808">
    <property type="entry name" value="Phage_Integrase"/>
</dbReference>
<dbReference type="PROSITE" id="PS50943">
    <property type="entry name" value="HTH_CROC1"/>
    <property type="match status" value="1"/>
</dbReference>
<evidence type="ECO:0000313" key="7">
    <source>
        <dbReference type="EMBL" id="MBB5840497.1"/>
    </source>
</evidence>
<comment type="caution">
    <text evidence="7">The sequence shown here is derived from an EMBL/GenBank/DDBJ whole genome shotgun (WGS) entry which is preliminary data.</text>
</comment>
<dbReference type="CDD" id="cd00093">
    <property type="entry name" value="HTH_XRE"/>
    <property type="match status" value="1"/>
</dbReference>
<keyword evidence="2" id="KW-0229">DNA integration</keyword>
<evidence type="ECO:0000256" key="3">
    <source>
        <dbReference type="ARBA" id="ARBA00023125"/>
    </source>
</evidence>
<dbReference type="Pfam" id="PF22022">
    <property type="entry name" value="Phage_int_M"/>
    <property type="match status" value="1"/>
</dbReference>
<keyword evidence="8" id="KW-1185">Reference proteome</keyword>
<dbReference type="InterPro" id="IPR053876">
    <property type="entry name" value="Phage_int_M"/>
</dbReference>
<dbReference type="InterPro" id="IPR001387">
    <property type="entry name" value="Cro/C1-type_HTH"/>
</dbReference>
<dbReference type="AlphaFoldDB" id="A0A7W9MYK5"/>
<sequence length="490" mass="53908">MPRKPLPLGSWGKIRTYVAHTNGKGKADSYRAMAGYRDFDGHVRQVEAYGKTSSAAENNLQTKLKERSQLGRSGMLTSLTRFSVAAEMYLTKLTTMVKDDKRSPGTLYTYQQQLATNVIPRIGEVRLGELTTPLLDKVVTAIKEEVGAASAKTCKSVISGILALAVRHGAISSNPVRELESIEATPKNAPRALSEDERQQWFSMLNEDDRAIQADVPDLSMFLLATGVRIAESLAVLWTQVNFERREVEITSQINRVIGAGLVRRRTKSRAGVRVLTLPNWAMAMLQRRFAAGVHLNGPVFPDSLGGFRDPNNVRKDLRLARQPIGSEIRRKLGHELRDARRAAGLLQTDVAQQLGWSKNRLSLMETARVRVGSEDAERLFNVYRVARSERARLMDLVAHAGATSTADLLAWVTSHTFRKTTATLLDEAGQSPRQVADQLGQSRPSMTQDVYFGRRAANPEAASALDEVMPGVAENEKHGVNHGSSGSGS</sequence>
<keyword evidence="3" id="KW-0238">DNA-binding</keyword>
<feature type="domain" description="Tyr recombinase" evidence="6">
    <location>
        <begin position="188"/>
        <end position="467"/>
    </location>
</feature>